<dbReference type="EMBL" id="QDDR01000008">
    <property type="protein sequence ID" value="PVE46467.1"/>
    <property type="molecule type" value="Genomic_DNA"/>
</dbReference>
<protein>
    <submittedName>
        <fullName evidence="2">Uncharacterized protein</fullName>
    </submittedName>
</protein>
<accession>A0A2T7UP77</accession>
<reference evidence="2 3" key="1">
    <citation type="journal article" date="2011" name="Syst. Appl. Microbiol.">
        <title>Defluviimonas denitrificans gen. nov., sp. nov., and Pararhodobacter aggregans gen. nov., sp. nov., non-phototrophic Rhodobacteraceae from the biofilter of a marine aquaculture.</title>
        <authorList>
            <person name="Foesel B.U."/>
            <person name="Drake H.L."/>
            <person name="Schramm A."/>
        </authorList>
    </citation>
    <scope>NUCLEOTIDE SEQUENCE [LARGE SCALE GENOMIC DNA]</scope>
    <source>
        <strain evidence="2 3">D1-19</strain>
    </source>
</reference>
<dbReference type="RefSeq" id="WP_107752580.1">
    <property type="nucleotide sequence ID" value="NZ_QBKF01000008.1"/>
</dbReference>
<dbReference type="AlphaFoldDB" id="A0A2T7UP77"/>
<keyword evidence="1" id="KW-0812">Transmembrane</keyword>
<dbReference type="Proteomes" id="UP000244810">
    <property type="component" value="Unassembled WGS sequence"/>
</dbReference>
<sequence>MSRPVPKDLPAPRSGVSPVTYGAGMLALGAVLLLAKPRIGAVPEPVQAGDEPRGLRRLAAAARDGVSVFAPTNVTDSLGRSLLIGGGALILARAFDALAGRRP</sequence>
<evidence type="ECO:0000256" key="1">
    <source>
        <dbReference type="SAM" id="Phobius"/>
    </source>
</evidence>
<keyword evidence="3" id="KW-1185">Reference proteome</keyword>
<name>A0A2T7UP77_9RHOB</name>
<comment type="caution">
    <text evidence="2">The sequence shown here is derived from an EMBL/GenBank/DDBJ whole genome shotgun (WGS) entry which is preliminary data.</text>
</comment>
<keyword evidence="1" id="KW-0472">Membrane</keyword>
<keyword evidence="1" id="KW-1133">Transmembrane helix</keyword>
<evidence type="ECO:0000313" key="2">
    <source>
        <dbReference type="EMBL" id="PVE46467.1"/>
    </source>
</evidence>
<evidence type="ECO:0000313" key="3">
    <source>
        <dbReference type="Proteomes" id="UP000244810"/>
    </source>
</evidence>
<proteinExistence type="predicted"/>
<feature type="transmembrane region" description="Helical" evidence="1">
    <location>
        <begin position="15"/>
        <end position="35"/>
    </location>
</feature>
<organism evidence="2 3">
    <name type="scientific">Pararhodobacter aggregans</name>
    <dbReference type="NCBI Taxonomy" id="404875"/>
    <lineage>
        <taxon>Bacteria</taxon>
        <taxon>Pseudomonadati</taxon>
        <taxon>Pseudomonadota</taxon>
        <taxon>Alphaproteobacteria</taxon>
        <taxon>Rhodobacterales</taxon>
        <taxon>Paracoccaceae</taxon>
        <taxon>Pararhodobacter</taxon>
    </lineage>
</organism>
<gene>
    <name evidence="2" type="ORF">DDE23_15025</name>
</gene>